<gene>
    <name evidence="1" type="ORF">PXEA_LOCUS9820</name>
</gene>
<proteinExistence type="predicted"/>
<comment type="caution">
    <text evidence="1">The sequence shown here is derived from an EMBL/GenBank/DDBJ whole genome shotgun (WGS) entry which is preliminary data.</text>
</comment>
<protein>
    <submittedName>
        <fullName evidence="1">Uncharacterized protein</fullName>
    </submittedName>
</protein>
<dbReference type="EMBL" id="CAAALY010028239">
    <property type="protein sequence ID" value="VEL16380.1"/>
    <property type="molecule type" value="Genomic_DNA"/>
</dbReference>
<accession>A0A448WNY2</accession>
<keyword evidence="2" id="KW-1185">Reference proteome</keyword>
<organism evidence="1 2">
    <name type="scientific">Protopolystoma xenopodis</name>
    <dbReference type="NCBI Taxonomy" id="117903"/>
    <lineage>
        <taxon>Eukaryota</taxon>
        <taxon>Metazoa</taxon>
        <taxon>Spiralia</taxon>
        <taxon>Lophotrochozoa</taxon>
        <taxon>Platyhelminthes</taxon>
        <taxon>Monogenea</taxon>
        <taxon>Polyopisthocotylea</taxon>
        <taxon>Polystomatidea</taxon>
        <taxon>Polystomatidae</taxon>
        <taxon>Protopolystoma</taxon>
    </lineage>
</organism>
<evidence type="ECO:0000313" key="1">
    <source>
        <dbReference type="EMBL" id="VEL16380.1"/>
    </source>
</evidence>
<reference evidence="1" key="1">
    <citation type="submission" date="2018-11" db="EMBL/GenBank/DDBJ databases">
        <authorList>
            <consortium name="Pathogen Informatics"/>
        </authorList>
    </citation>
    <scope>NUCLEOTIDE SEQUENCE</scope>
</reference>
<dbReference type="Proteomes" id="UP000784294">
    <property type="component" value="Unassembled WGS sequence"/>
</dbReference>
<dbReference type="AlphaFoldDB" id="A0A448WNY2"/>
<name>A0A448WNY2_9PLAT</name>
<sequence>MKLIILCSAWTQMQMAASTSMNSLSAFTIRPRISVSTSPFSSPTSQNIFLSTPGKPFSLT</sequence>
<evidence type="ECO:0000313" key="2">
    <source>
        <dbReference type="Proteomes" id="UP000784294"/>
    </source>
</evidence>